<dbReference type="EMBL" id="CAJHUC010000513">
    <property type="protein sequence ID" value="CAD7696603.1"/>
    <property type="molecule type" value="Genomic_DNA"/>
</dbReference>
<feature type="compositionally biased region" description="Basic and acidic residues" evidence="1">
    <location>
        <begin position="1"/>
        <end position="15"/>
    </location>
</feature>
<evidence type="ECO:0000313" key="2">
    <source>
        <dbReference type="EMBL" id="CAD7696603.1"/>
    </source>
</evidence>
<dbReference type="OrthoDB" id="570660at2759"/>
<gene>
    <name evidence="2" type="ORF">OSTQU699_LOCUS1964</name>
</gene>
<evidence type="ECO:0000256" key="1">
    <source>
        <dbReference type="SAM" id="MobiDB-lite"/>
    </source>
</evidence>
<proteinExistence type="predicted"/>
<accession>A0A8S1INS0</accession>
<dbReference type="AlphaFoldDB" id="A0A8S1INS0"/>
<organism evidence="2 3">
    <name type="scientific">Ostreobium quekettii</name>
    <dbReference type="NCBI Taxonomy" id="121088"/>
    <lineage>
        <taxon>Eukaryota</taxon>
        <taxon>Viridiplantae</taxon>
        <taxon>Chlorophyta</taxon>
        <taxon>core chlorophytes</taxon>
        <taxon>Ulvophyceae</taxon>
        <taxon>TCBD clade</taxon>
        <taxon>Bryopsidales</taxon>
        <taxon>Ostreobineae</taxon>
        <taxon>Ostreobiaceae</taxon>
        <taxon>Ostreobium</taxon>
    </lineage>
</organism>
<keyword evidence="3" id="KW-1185">Reference proteome</keyword>
<evidence type="ECO:0000313" key="3">
    <source>
        <dbReference type="Proteomes" id="UP000708148"/>
    </source>
</evidence>
<protein>
    <submittedName>
        <fullName evidence="2">Uncharacterized protein</fullName>
    </submittedName>
</protein>
<comment type="caution">
    <text evidence="2">The sequence shown here is derived from an EMBL/GenBank/DDBJ whole genome shotgun (WGS) entry which is preliminary data.</text>
</comment>
<feature type="region of interest" description="Disordered" evidence="1">
    <location>
        <begin position="1"/>
        <end position="38"/>
    </location>
</feature>
<reference evidence="2" key="1">
    <citation type="submission" date="2020-12" db="EMBL/GenBank/DDBJ databases">
        <authorList>
            <person name="Iha C."/>
        </authorList>
    </citation>
    <scope>NUCLEOTIDE SEQUENCE</scope>
</reference>
<dbReference type="Proteomes" id="UP000708148">
    <property type="component" value="Unassembled WGS sequence"/>
</dbReference>
<feature type="region of interest" description="Disordered" evidence="1">
    <location>
        <begin position="188"/>
        <end position="232"/>
    </location>
</feature>
<feature type="compositionally biased region" description="Basic and acidic residues" evidence="1">
    <location>
        <begin position="204"/>
        <end position="232"/>
    </location>
</feature>
<sequence>MAAKPQTHEEKERKFAALFNTVPADRDGTGMPVGSTDKARDEALSGLTFDKLAEKAPEYKLPEPPMPEAEHPSLMEEAGELPSKVIAGAARRSPVSEASPFPAPTVRDIMERRAAAPRRCLPGRLLGGGPLTPPDFLTSLQGASAEPLVLDEKHKKFVAIFGQVTDAQATEYGGQAFAPDKDVAFEALPEKHEEPELPDVNVQPERDFLKEDAEERRRTAQPEEKHSEKYDKAHDGFVKIFKAPVSED</sequence>
<name>A0A8S1INS0_9CHLO</name>